<dbReference type="EMBL" id="JAVFKY010000002">
    <property type="protein sequence ID" value="KAK5580599.1"/>
    <property type="molecule type" value="Genomic_DNA"/>
</dbReference>
<feature type="chain" id="PRO_5042933946" evidence="1">
    <location>
        <begin position="22"/>
        <end position="258"/>
    </location>
</feature>
<proteinExistence type="predicted"/>
<dbReference type="Proteomes" id="UP001344447">
    <property type="component" value="Unassembled WGS sequence"/>
</dbReference>
<reference evidence="2 3" key="1">
    <citation type="submission" date="2023-11" db="EMBL/GenBank/DDBJ databases">
        <title>Dfirmibasis_genome.</title>
        <authorList>
            <person name="Edelbroek B."/>
            <person name="Kjellin J."/>
            <person name="Jerlstrom-Hultqvist J."/>
            <person name="Soderbom F."/>
        </authorList>
    </citation>
    <scope>NUCLEOTIDE SEQUENCE [LARGE SCALE GENOMIC DNA]</scope>
    <source>
        <strain evidence="2 3">TNS-C-14</strain>
    </source>
</reference>
<organism evidence="2 3">
    <name type="scientific">Dictyostelium firmibasis</name>
    <dbReference type="NCBI Taxonomy" id="79012"/>
    <lineage>
        <taxon>Eukaryota</taxon>
        <taxon>Amoebozoa</taxon>
        <taxon>Evosea</taxon>
        <taxon>Eumycetozoa</taxon>
        <taxon>Dictyostelia</taxon>
        <taxon>Dictyosteliales</taxon>
        <taxon>Dictyosteliaceae</taxon>
        <taxon>Dictyostelium</taxon>
    </lineage>
</organism>
<sequence length="258" mass="29626">MNHLISFIILFLFTLLCISNSQVVDYSLAIGRDLNSPADIPRATFSSINQMNQITDEFKDDVYNITLSKYYLNSIVSLSTNNSFGAISHYNSLVNLFSNINNLTKINLIQAYNDINNLKKFTTNDQNVYIQAYTYWNNTQSNIESLRTTINGLKTAIELTKNNMLVNVPNVDTYKVVVNDYMMVLSALSSLNTRFNKIQLTIDTIKSSIFFFKQSYTYYVANLITQQEYMTSMNNAMLSLLTSLNEFYSRTFLISRLI</sequence>
<name>A0AAN7TVF7_9MYCE</name>
<protein>
    <submittedName>
        <fullName evidence="2">Uncharacterized protein</fullName>
    </submittedName>
</protein>
<gene>
    <name evidence="2" type="ORF">RB653_000621</name>
</gene>
<evidence type="ECO:0000313" key="3">
    <source>
        <dbReference type="Proteomes" id="UP001344447"/>
    </source>
</evidence>
<keyword evidence="1" id="KW-0732">Signal</keyword>
<evidence type="ECO:0000256" key="1">
    <source>
        <dbReference type="SAM" id="SignalP"/>
    </source>
</evidence>
<feature type="signal peptide" evidence="1">
    <location>
        <begin position="1"/>
        <end position="21"/>
    </location>
</feature>
<dbReference type="AlphaFoldDB" id="A0AAN7TVF7"/>
<accession>A0AAN7TVF7</accession>
<comment type="caution">
    <text evidence="2">The sequence shown here is derived from an EMBL/GenBank/DDBJ whole genome shotgun (WGS) entry which is preliminary data.</text>
</comment>
<evidence type="ECO:0000313" key="2">
    <source>
        <dbReference type="EMBL" id="KAK5580599.1"/>
    </source>
</evidence>
<keyword evidence="3" id="KW-1185">Reference proteome</keyword>